<accession>A0A8R1UVA3</accession>
<dbReference type="Proteomes" id="UP000005239">
    <property type="component" value="Unassembled WGS sequence"/>
</dbReference>
<reference evidence="1" key="2">
    <citation type="submission" date="2022-06" db="UniProtKB">
        <authorList>
            <consortium name="EnsemblMetazoa"/>
        </authorList>
    </citation>
    <scope>IDENTIFICATION</scope>
    <source>
        <strain evidence="1">PS312</strain>
    </source>
</reference>
<accession>A0A2A6CE84</accession>
<protein>
    <submittedName>
        <fullName evidence="1">Uncharacterized protein</fullName>
    </submittedName>
</protein>
<sequence length="127" mass="14802">MLSYRVTEKEVAVLFKEELKRVPEFDPKFMSDAAGVLHNRFKKRLFLTLQLLDYCACGTGERRILPVNTSMISEAYHKVLKHTWMLKGGDARLDELVHTVLWLPGDIKEELENEDDQGLFEGKYRLM</sequence>
<dbReference type="AlphaFoldDB" id="A0A2A6CE84"/>
<name>A0A2A6CE84_PRIPA</name>
<evidence type="ECO:0000313" key="1">
    <source>
        <dbReference type="EnsemblMetazoa" id="PPA39573.1"/>
    </source>
</evidence>
<dbReference type="OrthoDB" id="3247294at2759"/>
<proteinExistence type="predicted"/>
<organism evidence="1 2">
    <name type="scientific">Pristionchus pacificus</name>
    <name type="common">Parasitic nematode worm</name>
    <dbReference type="NCBI Taxonomy" id="54126"/>
    <lineage>
        <taxon>Eukaryota</taxon>
        <taxon>Metazoa</taxon>
        <taxon>Ecdysozoa</taxon>
        <taxon>Nematoda</taxon>
        <taxon>Chromadorea</taxon>
        <taxon>Rhabditida</taxon>
        <taxon>Rhabditina</taxon>
        <taxon>Diplogasteromorpha</taxon>
        <taxon>Diplogasteroidea</taxon>
        <taxon>Neodiplogasteridae</taxon>
        <taxon>Pristionchus</taxon>
    </lineage>
</organism>
<evidence type="ECO:0000313" key="2">
    <source>
        <dbReference type="Proteomes" id="UP000005239"/>
    </source>
</evidence>
<gene>
    <name evidence="1" type="primary">WBGene00277942</name>
</gene>
<reference evidence="2" key="1">
    <citation type="journal article" date="2008" name="Nat. Genet.">
        <title>The Pristionchus pacificus genome provides a unique perspective on nematode lifestyle and parasitism.</title>
        <authorList>
            <person name="Dieterich C."/>
            <person name="Clifton S.W."/>
            <person name="Schuster L.N."/>
            <person name="Chinwalla A."/>
            <person name="Delehaunty K."/>
            <person name="Dinkelacker I."/>
            <person name="Fulton L."/>
            <person name="Fulton R."/>
            <person name="Godfrey J."/>
            <person name="Minx P."/>
            <person name="Mitreva M."/>
            <person name="Roeseler W."/>
            <person name="Tian H."/>
            <person name="Witte H."/>
            <person name="Yang S.P."/>
            <person name="Wilson R.K."/>
            <person name="Sommer R.J."/>
        </authorList>
    </citation>
    <scope>NUCLEOTIDE SEQUENCE [LARGE SCALE GENOMIC DNA]</scope>
    <source>
        <strain evidence="2">PS312</strain>
    </source>
</reference>
<keyword evidence="2" id="KW-1185">Reference proteome</keyword>
<dbReference type="EnsemblMetazoa" id="PPA39573.1">
    <property type="protein sequence ID" value="PPA39573.1"/>
    <property type="gene ID" value="WBGene00277942"/>
</dbReference>